<dbReference type="Pfam" id="PF07527">
    <property type="entry name" value="Hairy_orange"/>
    <property type="match status" value="1"/>
</dbReference>
<keyword evidence="4" id="KW-0804">Transcription</keyword>
<name>A0A182NFX7_9DIPT</name>
<organism evidence="9 10">
    <name type="scientific">Anopheles dirus</name>
    <dbReference type="NCBI Taxonomy" id="7168"/>
    <lineage>
        <taxon>Eukaryota</taxon>
        <taxon>Metazoa</taxon>
        <taxon>Ecdysozoa</taxon>
        <taxon>Arthropoda</taxon>
        <taxon>Hexapoda</taxon>
        <taxon>Insecta</taxon>
        <taxon>Pterygota</taxon>
        <taxon>Neoptera</taxon>
        <taxon>Endopterygota</taxon>
        <taxon>Diptera</taxon>
        <taxon>Nematocera</taxon>
        <taxon>Culicoidea</taxon>
        <taxon>Culicidae</taxon>
        <taxon>Anophelinae</taxon>
        <taxon>Anopheles</taxon>
    </lineage>
</organism>
<dbReference type="InterPro" id="IPR036638">
    <property type="entry name" value="HLH_DNA-bd_sf"/>
</dbReference>
<dbReference type="SMART" id="SM00353">
    <property type="entry name" value="HLH"/>
    <property type="match status" value="1"/>
</dbReference>
<feature type="compositionally biased region" description="Polar residues" evidence="6">
    <location>
        <begin position="265"/>
        <end position="278"/>
    </location>
</feature>
<dbReference type="Pfam" id="PF00010">
    <property type="entry name" value="HLH"/>
    <property type="match status" value="1"/>
</dbReference>
<reference evidence="10" key="1">
    <citation type="submission" date="2013-03" db="EMBL/GenBank/DDBJ databases">
        <title>The Genome Sequence of Anopheles dirus WRAIR2.</title>
        <authorList>
            <consortium name="The Broad Institute Genomics Platform"/>
            <person name="Neafsey D.E."/>
            <person name="Walton C."/>
            <person name="Walker B."/>
            <person name="Young S.K."/>
            <person name="Zeng Q."/>
            <person name="Gargeya S."/>
            <person name="Fitzgerald M."/>
            <person name="Haas B."/>
            <person name="Abouelleil A."/>
            <person name="Allen A.W."/>
            <person name="Alvarado L."/>
            <person name="Arachchi H.M."/>
            <person name="Berlin A.M."/>
            <person name="Chapman S.B."/>
            <person name="Gainer-Dewar J."/>
            <person name="Goldberg J."/>
            <person name="Griggs A."/>
            <person name="Gujja S."/>
            <person name="Hansen M."/>
            <person name="Howarth C."/>
            <person name="Imamovic A."/>
            <person name="Ireland A."/>
            <person name="Larimer J."/>
            <person name="McCowan C."/>
            <person name="Murphy C."/>
            <person name="Pearson M."/>
            <person name="Poon T.W."/>
            <person name="Priest M."/>
            <person name="Roberts A."/>
            <person name="Saif S."/>
            <person name="Shea T."/>
            <person name="Sisk P."/>
            <person name="Sykes S."/>
            <person name="Wortman J."/>
            <person name="Nusbaum C."/>
            <person name="Birren B."/>
        </authorList>
    </citation>
    <scope>NUCLEOTIDE SEQUENCE [LARGE SCALE GENOMIC DNA]</scope>
    <source>
        <strain evidence="10">WRAIR2</strain>
    </source>
</reference>
<feature type="compositionally biased region" description="Low complexity" evidence="6">
    <location>
        <begin position="361"/>
        <end position="388"/>
    </location>
</feature>
<dbReference type="Proteomes" id="UP000075884">
    <property type="component" value="Unassembled WGS sequence"/>
</dbReference>
<feature type="region of interest" description="Disordered" evidence="6">
    <location>
        <begin position="245"/>
        <end position="279"/>
    </location>
</feature>
<dbReference type="PROSITE" id="PS50888">
    <property type="entry name" value="BHLH"/>
    <property type="match status" value="1"/>
</dbReference>
<dbReference type="STRING" id="7168.A0A182NFX7"/>
<keyword evidence="3" id="KW-0238">DNA-binding</keyword>
<feature type="compositionally biased region" description="Low complexity" evidence="6">
    <location>
        <begin position="211"/>
        <end position="223"/>
    </location>
</feature>
<dbReference type="GO" id="GO:0003677">
    <property type="term" value="F:DNA binding"/>
    <property type="evidence" value="ECO:0007669"/>
    <property type="project" value="UniProtKB-KW"/>
</dbReference>
<dbReference type="GO" id="GO:0046983">
    <property type="term" value="F:protein dimerization activity"/>
    <property type="evidence" value="ECO:0007669"/>
    <property type="project" value="InterPro"/>
</dbReference>
<sequence length="624" mass="68419">MMFFLEAGVPGYTYCGEPGLNFSANNTTYSEDDADFPPGRRGKTSRQDPLSHRIIEKRRRDRMNSCLADLSRLIPQQYMRKGRGRVEKTEIIEMAIRHLKNLQSQECGRETTCAEQYRLGYNECLTEAAKFMMRERGEEMCFRMVAHLKEHCNEIMKGELTKSRCGAELANGGSPIYLASGQLGHLREMLTCPSDLEHSSNDHHDVKDLSFRSATSTSSSSHSNNPPQAAVITSTAPSIVQHLDTSSNHSTQDYDAPSPPARTVSLPQDTNNNVSQHESVLRTIRMRKFSEHASPEHEHSHNSYKFKNYIQQRFSQDTHENGHATDFERSPVSLHEDQHSNHHHHHHHHLHPHSLRASPLTNGSSGSVGSGADSKSSSTSTLTGKSSTVASSSDEPLSLKRKLPNGDASESPVNGVGGGAGSLENGSHHSHHHYPSPHQQQGQQNGTECAPSLEKKLALSKNGHTMAAASSVTPLPAAEIKHELLASLGAGGNAMVATSAFAHHSHHQQQQQQQQQHQQQHPQHHHHHSSYHPVPIFACHTQGFYIPLNVDYETLLPYLNGIDLLSKSFLQMPPLHPISISVNYSPGTLGGSGGSSGLLIKASTVNGLNAQTKAKLVEGIINGC</sequence>
<keyword evidence="10" id="KW-1185">Reference proteome</keyword>
<dbReference type="VEuPathDB" id="VectorBase:ADIR006549"/>
<evidence type="ECO:0000313" key="10">
    <source>
        <dbReference type="Proteomes" id="UP000075884"/>
    </source>
</evidence>
<feature type="region of interest" description="Disordered" evidence="6">
    <location>
        <begin position="211"/>
        <end position="230"/>
    </location>
</feature>
<dbReference type="CDD" id="cd11440">
    <property type="entry name" value="bHLH-O_Cwo_like"/>
    <property type="match status" value="1"/>
</dbReference>
<feature type="domain" description="Orange" evidence="8">
    <location>
        <begin position="117"/>
        <end position="148"/>
    </location>
</feature>
<feature type="region of interest" description="Disordered" evidence="6">
    <location>
        <begin position="333"/>
        <end position="450"/>
    </location>
</feature>
<keyword evidence="5" id="KW-0539">Nucleus</keyword>
<evidence type="ECO:0000256" key="4">
    <source>
        <dbReference type="ARBA" id="ARBA00023163"/>
    </source>
</evidence>
<dbReference type="PROSITE" id="PS51054">
    <property type="entry name" value="ORANGE"/>
    <property type="match status" value="1"/>
</dbReference>
<evidence type="ECO:0000256" key="2">
    <source>
        <dbReference type="ARBA" id="ARBA00023015"/>
    </source>
</evidence>
<dbReference type="PANTHER" id="PTHR10985">
    <property type="entry name" value="BASIC HELIX-LOOP-HELIX TRANSCRIPTION FACTOR, HES-RELATED"/>
    <property type="match status" value="1"/>
</dbReference>
<evidence type="ECO:0000259" key="7">
    <source>
        <dbReference type="PROSITE" id="PS50888"/>
    </source>
</evidence>
<dbReference type="GO" id="GO:0006355">
    <property type="term" value="P:regulation of DNA-templated transcription"/>
    <property type="evidence" value="ECO:0007669"/>
    <property type="project" value="InterPro"/>
</dbReference>
<evidence type="ECO:0000256" key="6">
    <source>
        <dbReference type="SAM" id="MobiDB-lite"/>
    </source>
</evidence>
<protein>
    <submittedName>
        <fullName evidence="9">Uncharacterized protein</fullName>
    </submittedName>
</protein>
<dbReference type="Gene3D" id="4.10.280.10">
    <property type="entry name" value="Helix-loop-helix DNA-binding domain"/>
    <property type="match status" value="1"/>
</dbReference>
<evidence type="ECO:0000256" key="5">
    <source>
        <dbReference type="ARBA" id="ARBA00023242"/>
    </source>
</evidence>
<feature type="domain" description="BHLH" evidence="7">
    <location>
        <begin position="47"/>
        <end position="102"/>
    </location>
</feature>
<dbReference type="EnsemblMetazoa" id="ADIR006549-RA">
    <property type="protein sequence ID" value="ADIR006549-PA"/>
    <property type="gene ID" value="ADIR006549"/>
</dbReference>
<dbReference type="AlphaFoldDB" id="A0A182NFX7"/>
<comment type="subcellular location">
    <subcellularLocation>
        <location evidence="1">Nucleus</location>
    </subcellularLocation>
</comment>
<evidence type="ECO:0000256" key="3">
    <source>
        <dbReference type="ARBA" id="ARBA00023125"/>
    </source>
</evidence>
<dbReference type="InterPro" id="IPR050370">
    <property type="entry name" value="HES_HEY"/>
</dbReference>
<feature type="region of interest" description="Disordered" evidence="6">
    <location>
        <begin position="501"/>
        <end position="531"/>
    </location>
</feature>
<evidence type="ECO:0000259" key="8">
    <source>
        <dbReference type="PROSITE" id="PS51054"/>
    </source>
</evidence>
<accession>A0A182NFX7</accession>
<proteinExistence type="predicted"/>
<dbReference type="SUPFAM" id="SSF158457">
    <property type="entry name" value="Orange domain-like"/>
    <property type="match status" value="1"/>
</dbReference>
<keyword evidence="2" id="KW-0805">Transcription regulation</keyword>
<dbReference type="InterPro" id="IPR011598">
    <property type="entry name" value="bHLH_dom"/>
</dbReference>
<dbReference type="InterPro" id="IPR003650">
    <property type="entry name" value="Orange_dom"/>
</dbReference>
<dbReference type="GO" id="GO:0005634">
    <property type="term" value="C:nucleus"/>
    <property type="evidence" value="ECO:0007669"/>
    <property type="project" value="UniProtKB-SubCell"/>
</dbReference>
<feature type="region of interest" description="Disordered" evidence="6">
    <location>
        <begin position="26"/>
        <end position="49"/>
    </location>
</feature>
<evidence type="ECO:0000313" key="9">
    <source>
        <dbReference type="EnsemblMetazoa" id="ADIR006549-PA"/>
    </source>
</evidence>
<feature type="compositionally biased region" description="Basic residues" evidence="6">
    <location>
        <begin position="341"/>
        <end position="354"/>
    </location>
</feature>
<evidence type="ECO:0000256" key="1">
    <source>
        <dbReference type="ARBA" id="ARBA00004123"/>
    </source>
</evidence>
<feature type="compositionally biased region" description="Low complexity" evidence="6">
    <location>
        <begin position="508"/>
        <end position="521"/>
    </location>
</feature>
<reference evidence="9" key="2">
    <citation type="submission" date="2020-05" db="UniProtKB">
        <authorList>
            <consortium name="EnsemblMetazoa"/>
        </authorList>
    </citation>
    <scope>IDENTIFICATION</scope>
    <source>
        <strain evidence="9">WRAIR2</strain>
    </source>
</reference>
<dbReference type="SUPFAM" id="SSF47459">
    <property type="entry name" value="HLH, helix-loop-helix DNA-binding domain"/>
    <property type="match status" value="1"/>
</dbReference>
<dbReference type="FunFam" id="4.10.280.10:FF:000079">
    <property type="entry name" value="CLUMA_CG001539, isoform A"/>
    <property type="match status" value="1"/>
</dbReference>